<dbReference type="GO" id="GO:0006508">
    <property type="term" value="P:proteolysis"/>
    <property type="evidence" value="ECO:0007669"/>
    <property type="project" value="UniProtKB-KW"/>
</dbReference>
<feature type="compositionally biased region" description="Polar residues" evidence="1">
    <location>
        <begin position="11"/>
        <end position="20"/>
    </location>
</feature>
<keyword evidence="3" id="KW-0645">Protease</keyword>
<organism evidence="3 4">
    <name type="scientific">Nocardia cyriacigeorgica</name>
    <dbReference type="NCBI Taxonomy" id="135487"/>
    <lineage>
        <taxon>Bacteria</taxon>
        <taxon>Bacillati</taxon>
        <taxon>Actinomycetota</taxon>
        <taxon>Actinomycetes</taxon>
        <taxon>Mycobacteriales</taxon>
        <taxon>Nocardiaceae</taxon>
        <taxon>Nocardia</taxon>
    </lineage>
</organism>
<dbReference type="AlphaFoldDB" id="A0A6P1DGG5"/>
<feature type="non-terminal residue" evidence="3">
    <location>
        <position position="1"/>
    </location>
</feature>
<evidence type="ECO:0000313" key="4">
    <source>
        <dbReference type="Proteomes" id="UP000468928"/>
    </source>
</evidence>
<keyword evidence="2" id="KW-1133">Transmembrane helix</keyword>
<dbReference type="Proteomes" id="UP000468928">
    <property type="component" value="Unassembled WGS sequence"/>
</dbReference>
<feature type="transmembrane region" description="Helical" evidence="2">
    <location>
        <begin position="37"/>
        <end position="56"/>
    </location>
</feature>
<accession>A0A6P1DGG5</accession>
<keyword evidence="3" id="KW-0378">Hydrolase</keyword>
<dbReference type="EMBL" id="JAAGUZ010000085">
    <property type="protein sequence ID" value="NEW47472.1"/>
    <property type="molecule type" value="Genomic_DNA"/>
</dbReference>
<sequence length="68" mass="7125">NEVSDAPLQAKQPSPAQSIQLPVPAPPPPPDNLARNVALIGTGIIGGGLILGYLASFPIRRRFGVRED</sequence>
<name>A0A6P1DGG5_9NOCA</name>
<protein>
    <submittedName>
        <fullName evidence="3">Type VII secretion-associated serine protease mycosin</fullName>
    </submittedName>
</protein>
<evidence type="ECO:0000313" key="3">
    <source>
        <dbReference type="EMBL" id="NEW47472.1"/>
    </source>
</evidence>
<keyword evidence="2" id="KW-0812">Transmembrane</keyword>
<gene>
    <name evidence="3" type="ORF">GV789_23945</name>
</gene>
<feature type="region of interest" description="Disordered" evidence="1">
    <location>
        <begin position="1"/>
        <end position="28"/>
    </location>
</feature>
<comment type="caution">
    <text evidence="3">The sequence shown here is derived from an EMBL/GenBank/DDBJ whole genome shotgun (WGS) entry which is preliminary data.</text>
</comment>
<dbReference type="GO" id="GO:0008233">
    <property type="term" value="F:peptidase activity"/>
    <property type="evidence" value="ECO:0007669"/>
    <property type="project" value="UniProtKB-KW"/>
</dbReference>
<evidence type="ECO:0000256" key="1">
    <source>
        <dbReference type="SAM" id="MobiDB-lite"/>
    </source>
</evidence>
<reference evidence="3 4" key="1">
    <citation type="submission" date="2020-01" db="EMBL/GenBank/DDBJ databases">
        <title>Genetics and antimicrobial susceptibilities of Nocardia species isolated from the soil; a comparison with species isolated from humans.</title>
        <authorList>
            <person name="Carrasco G."/>
            <person name="Monzon S."/>
            <person name="Sansegundo M."/>
            <person name="Garcia E."/>
            <person name="Garrido N."/>
            <person name="Medina M.J."/>
            <person name="Villalon P."/>
            <person name="Ramirez-Arocha A.C."/>
            <person name="Jimenez P."/>
            <person name="Cuesta I."/>
            <person name="Valdezate S."/>
        </authorList>
    </citation>
    <scope>NUCLEOTIDE SEQUENCE [LARGE SCALE GENOMIC DNA]</scope>
    <source>
        <strain evidence="3 4">CNM20110639</strain>
    </source>
</reference>
<keyword evidence="2" id="KW-0472">Membrane</keyword>
<evidence type="ECO:0000256" key="2">
    <source>
        <dbReference type="SAM" id="Phobius"/>
    </source>
</evidence>
<proteinExistence type="predicted"/>